<organism evidence="2 3">
    <name type="scientific">Stephania cephalantha</name>
    <dbReference type="NCBI Taxonomy" id="152367"/>
    <lineage>
        <taxon>Eukaryota</taxon>
        <taxon>Viridiplantae</taxon>
        <taxon>Streptophyta</taxon>
        <taxon>Embryophyta</taxon>
        <taxon>Tracheophyta</taxon>
        <taxon>Spermatophyta</taxon>
        <taxon>Magnoliopsida</taxon>
        <taxon>Ranunculales</taxon>
        <taxon>Menispermaceae</taxon>
        <taxon>Menispermoideae</taxon>
        <taxon>Cissampelideae</taxon>
        <taxon>Stephania</taxon>
    </lineage>
</organism>
<evidence type="ECO:0000313" key="2">
    <source>
        <dbReference type="EMBL" id="KAK9126619.1"/>
    </source>
</evidence>
<evidence type="ECO:0000256" key="1">
    <source>
        <dbReference type="SAM" id="MobiDB-lite"/>
    </source>
</evidence>
<keyword evidence="3" id="KW-1185">Reference proteome</keyword>
<dbReference type="GO" id="GO:0005739">
    <property type="term" value="C:mitochondrion"/>
    <property type="evidence" value="ECO:0007669"/>
    <property type="project" value="TreeGrafter"/>
</dbReference>
<dbReference type="InterPro" id="IPR027417">
    <property type="entry name" value="P-loop_NTPase"/>
</dbReference>
<feature type="region of interest" description="Disordered" evidence="1">
    <location>
        <begin position="198"/>
        <end position="246"/>
    </location>
</feature>
<proteinExistence type="predicted"/>
<protein>
    <recommendedName>
        <fullName evidence="4">G domain-containing protein</fullName>
    </recommendedName>
</protein>
<dbReference type="SUPFAM" id="SSF52540">
    <property type="entry name" value="P-loop containing nucleoside triphosphate hydrolases"/>
    <property type="match status" value="1"/>
</dbReference>
<reference evidence="2 3" key="1">
    <citation type="submission" date="2024-01" db="EMBL/GenBank/DDBJ databases">
        <title>Genome assemblies of Stephania.</title>
        <authorList>
            <person name="Yang L."/>
        </authorList>
    </citation>
    <scope>NUCLEOTIDE SEQUENCE [LARGE SCALE GENOMIC DNA]</scope>
    <source>
        <strain evidence="2">JXDWG</strain>
        <tissue evidence="2">Leaf</tissue>
    </source>
</reference>
<dbReference type="PANTHER" id="PTHR46434">
    <property type="entry name" value="GENETIC INTERACTOR OF PROHIBITINS 3, MITOCHONDRIAL"/>
    <property type="match status" value="1"/>
</dbReference>
<feature type="compositionally biased region" description="Low complexity" evidence="1">
    <location>
        <begin position="202"/>
        <end position="221"/>
    </location>
</feature>
<dbReference type="AlphaFoldDB" id="A0AAP0J391"/>
<dbReference type="EMBL" id="JBBNAG010000006">
    <property type="protein sequence ID" value="KAK9126619.1"/>
    <property type="molecule type" value="Genomic_DNA"/>
</dbReference>
<accession>A0AAP0J391</accession>
<feature type="compositionally biased region" description="Low complexity" evidence="1">
    <location>
        <begin position="233"/>
        <end position="246"/>
    </location>
</feature>
<dbReference type="Proteomes" id="UP001419268">
    <property type="component" value="Unassembled WGS sequence"/>
</dbReference>
<name>A0AAP0J391_9MAGN</name>
<sequence>MEGLCGRVTKLHSLEEGLAEEGSTGLGEWASEGFIKVPMAAAWKEGKSGNVPRVVLVVTKIDLLPSSLSPTRLEHWVGQRAREEGASRITSVHFVSAVRDWVLKNLIDGVRELVGARGNVWTIGSHNAWKSTLINVIAKHISENVTQLTEAFGGILCIFVIVVRGVDFLSISQLGAELARDKMKALLVEATPFIEEREVATDESSGEGAAAAANGTETISADGGSRCSGGPARGSTQGRSRTSSSS</sequence>
<dbReference type="InterPro" id="IPR050896">
    <property type="entry name" value="Mito_lipid_metab_GTPase"/>
</dbReference>
<comment type="caution">
    <text evidence="2">The sequence shown here is derived from an EMBL/GenBank/DDBJ whole genome shotgun (WGS) entry which is preliminary data.</text>
</comment>
<evidence type="ECO:0008006" key="4">
    <source>
        <dbReference type="Google" id="ProtNLM"/>
    </source>
</evidence>
<dbReference type="Gene3D" id="3.40.50.300">
    <property type="entry name" value="P-loop containing nucleotide triphosphate hydrolases"/>
    <property type="match status" value="1"/>
</dbReference>
<evidence type="ECO:0000313" key="3">
    <source>
        <dbReference type="Proteomes" id="UP001419268"/>
    </source>
</evidence>
<gene>
    <name evidence="2" type="ORF">Scep_015465</name>
</gene>
<dbReference type="PANTHER" id="PTHR46434:SF1">
    <property type="entry name" value="GENETIC INTERACTOR OF PROHIBITINS 3, MITOCHONDRIAL"/>
    <property type="match status" value="1"/>
</dbReference>